<reference evidence="1" key="3">
    <citation type="submission" date="2025-09" db="UniProtKB">
        <authorList>
            <consortium name="Ensembl"/>
        </authorList>
    </citation>
    <scope>IDENTIFICATION</scope>
</reference>
<accession>A0A8D2K6D4</accession>
<dbReference type="AlphaFoldDB" id="A0A8D2K6D4"/>
<reference evidence="1" key="2">
    <citation type="submission" date="2025-08" db="UniProtKB">
        <authorList>
            <consortium name="Ensembl"/>
        </authorList>
    </citation>
    <scope>IDENTIFICATION</scope>
</reference>
<sequence length="121" mass="12506">SGASRTSPLPACKVVVPQGPPPGHVGAADHAFRSLGRGFRCRRVASGLRSSLPTSSSVVASLHPTHQARCILGQVLGAMAPRGRKRKAEAAMVAAAEKQEKLANSGEGMEEATVVIEHCTS</sequence>
<organism evidence="1 2">
    <name type="scientific">Theropithecus gelada</name>
    <name type="common">Gelada baboon</name>
    <dbReference type="NCBI Taxonomy" id="9565"/>
    <lineage>
        <taxon>Eukaryota</taxon>
        <taxon>Metazoa</taxon>
        <taxon>Chordata</taxon>
        <taxon>Craniata</taxon>
        <taxon>Vertebrata</taxon>
        <taxon>Euteleostomi</taxon>
        <taxon>Mammalia</taxon>
        <taxon>Eutheria</taxon>
        <taxon>Euarchontoglires</taxon>
        <taxon>Primates</taxon>
        <taxon>Haplorrhini</taxon>
        <taxon>Catarrhini</taxon>
        <taxon>Cercopithecidae</taxon>
        <taxon>Cercopithecinae</taxon>
        <taxon>Theropithecus</taxon>
    </lineage>
</organism>
<evidence type="ECO:0000313" key="1">
    <source>
        <dbReference type="Ensembl" id="ENSTGEP00000027651.1"/>
    </source>
</evidence>
<proteinExistence type="predicted"/>
<dbReference type="Ensembl" id="ENSTGET00000032959.1">
    <property type="protein sequence ID" value="ENSTGEP00000027651.1"/>
    <property type="gene ID" value="ENSTGEG00000022317.1"/>
</dbReference>
<reference evidence="1" key="1">
    <citation type="submission" date="2018-05" db="EMBL/GenBank/DDBJ databases">
        <title>Whole genome of Theropithecus gelada.</title>
        <authorList>
            <person name="Chiou K.L."/>
            <person name="Snyder-Mackler N."/>
        </authorList>
    </citation>
    <scope>NUCLEOTIDE SEQUENCE [LARGE SCALE GENOMIC DNA]</scope>
</reference>
<evidence type="ECO:0000313" key="2">
    <source>
        <dbReference type="Proteomes" id="UP000694411"/>
    </source>
</evidence>
<name>A0A8D2K6D4_THEGE</name>
<keyword evidence="2" id="KW-1185">Reference proteome</keyword>
<protein>
    <submittedName>
        <fullName evidence="1">Uncharacterized protein</fullName>
    </submittedName>
</protein>
<dbReference type="Proteomes" id="UP000694411">
    <property type="component" value="Chromosome 14"/>
</dbReference>